<dbReference type="Gene3D" id="3.40.50.1000">
    <property type="entry name" value="HAD superfamily/HAD-like"/>
    <property type="match status" value="1"/>
</dbReference>
<dbReference type="SFLD" id="SFLDS00003">
    <property type="entry name" value="Haloacid_Dehalogenase"/>
    <property type="match status" value="1"/>
</dbReference>
<dbReference type="Gene3D" id="3.30.1240.10">
    <property type="match status" value="1"/>
</dbReference>
<dbReference type="GO" id="GO:0005829">
    <property type="term" value="C:cytosol"/>
    <property type="evidence" value="ECO:0007669"/>
    <property type="project" value="TreeGrafter"/>
</dbReference>
<comment type="caution">
    <text evidence="1">The sequence shown here is derived from an EMBL/GenBank/DDBJ whole genome shotgun (WGS) entry which is preliminary data.</text>
</comment>
<dbReference type="GO" id="GO:0016791">
    <property type="term" value="F:phosphatase activity"/>
    <property type="evidence" value="ECO:0007669"/>
    <property type="project" value="TreeGrafter"/>
</dbReference>
<dbReference type="RefSeq" id="WP_277581793.1">
    <property type="nucleotide sequence ID" value="NZ_JAMBPV010000007.1"/>
</dbReference>
<dbReference type="SFLD" id="SFLDG01140">
    <property type="entry name" value="C2.B:_Phosphomannomutase_and_P"/>
    <property type="match status" value="1"/>
</dbReference>
<name>A0A9X4LGH7_9STAP</name>
<dbReference type="InterPro" id="IPR000150">
    <property type="entry name" value="Cof"/>
</dbReference>
<accession>A0A9X4LGH7</accession>
<dbReference type="NCBIfam" id="TIGR01484">
    <property type="entry name" value="HAD-SF-IIB"/>
    <property type="match status" value="1"/>
</dbReference>
<gene>
    <name evidence="1" type="ORF">M4L21_10090</name>
</gene>
<reference evidence="1" key="1">
    <citation type="submission" date="2022-05" db="EMBL/GenBank/DDBJ databases">
        <title>Comparative genomics of Staphylococcus equorum isolates.</title>
        <authorList>
            <person name="Luelf R.H."/>
        </authorList>
    </citation>
    <scope>NUCLEOTIDE SEQUENCE</scope>
    <source>
        <strain evidence="1">TMW 2.2343</strain>
    </source>
</reference>
<organism evidence="1 2">
    <name type="scientific">Staphylococcus equorum</name>
    <dbReference type="NCBI Taxonomy" id="246432"/>
    <lineage>
        <taxon>Bacteria</taxon>
        <taxon>Bacillati</taxon>
        <taxon>Bacillota</taxon>
        <taxon>Bacilli</taxon>
        <taxon>Bacillales</taxon>
        <taxon>Staphylococcaceae</taxon>
        <taxon>Staphylococcus</taxon>
    </lineage>
</organism>
<keyword evidence="1" id="KW-0378">Hydrolase</keyword>
<dbReference type="GO" id="GO:0000287">
    <property type="term" value="F:magnesium ion binding"/>
    <property type="evidence" value="ECO:0007669"/>
    <property type="project" value="TreeGrafter"/>
</dbReference>
<dbReference type="EMBL" id="JAMBPX010000006">
    <property type="protein sequence ID" value="MDG0859673.1"/>
    <property type="molecule type" value="Genomic_DNA"/>
</dbReference>
<dbReference type="InterPro" id="IPR006379">
    <property type="entry name" value="HAD-SF_hydro_IIB"/>
</dbReference>
<dbReference type="SUPFAM" id="SSF56784">
    <property type="entry name" value="HAD-like"/>
    <property type="match status" value="1"/>
</dbReference>
<dbReference type="CDD" id="cd07518">
    <property type="entry name" value="HAD_YbiV-Like"/>
    <property type="match status" value="1"/>
</dbReference>
<dbReference type="InterPro" id="IPR023214">
    <property type="entry name" value="HAD_sf"/>
</dbReference>
<protein>
    <submittedName>
        <fullName evidence="1">Cof-type HAD-IIB family hydrolase</fullName>
    </submittedName>
</protein>
<sequence length="269" mass="30203">MIKAIAVDKDGTLFKSNHTFDEIYFEKIFEEVTKRNMKFIVASGNQYAQLRSYFPGKEAQITYVAENGAVTYVNDTLVSSSHFDQQLTFDILQTIMVDYNISDVIVSGVKSAYVKSDCSDEFMNFITNYYYDIEKVENFSDIKDDQFVKVAMRIKDDNIVKQVKAGLESEYAHEIRAVTSGAESVDLILPGVNKGVAIQALLNQWGIEQNELLAFGDANNDLEMLALTTHSYAMAKCSPELEKIAQNRAPSNDESGVLQVIESYLNQEG</sequence>
<dbReference type="InterPro" id="IPR036412">
    <property type="entry name" value="HAD-like_sf"/>
</dbReference>
<dbReference type="Pfam" id="PF08282">
    <property type="entry name" value="Hydrolase_3"/>
    <property type="match status" value="1"/>
</dbReference>
<dbReference type="NCBIfam" id="TIGR00099">
    <property type="entry name" value="Cof-subfamily"/>
    <property type="match status" value="1"/>
</dbReference>
<dbReference type="AlphaFoldDB" id="A0A9X4LGH7"/>
<proteinExistence type="predicted"/>
<dbReference type="PANTHER" id="PTHR10000:SF53">
    <property type="entry name" value="5-AMINO-6-(5-PHOSPHO-D-RIBITYLAMINO)URACIL PHOSPHATASE YBJI-RELATED"/>
    <property type="match status" value="1"/>
</dbReference>
<evidence type="ECO:0000313" key="1">
    <source>
        <dbReference type="EMBL" id="MDG0859673.1"/>
    </source>
</evidence>
<evidence type="ECO:0000313" key="2">
    <source>
        <dbReference type="Proteomes" id="UP001152302"/>
    </source>
</evidence>
<dbReference type="PANTHER" id="PTHR10000">
    <property type="entry name" value="PHOSPHOSERINE PHOSPHATASE"/>
    <property type="match status" value="1"/>
</dbReference>
<dbReference type="Proteomes" id="UP001152302">
    <property type="component" value="Unassembled WGS sequence"/>
</dbReference>